<protein>
    <submittedName>
        <fullName evidence="10">Uncharacterized protein</fullName>
    </submittedName>
</protein>
<name>A0A4Y3PRK3_BREPA</name>
<dbReference type="STRING" id="54914.AV540_00195"/>
<keyword evidence="5" id="KW-0574">Periplasm</keyword>
<dbReference type="RefSeq" id="WP_122966552.1">
    <property type="nucleotide sequence ID" value="NZ_BJMH01000045.1"/>
</dbReference>
<dbReference type="GO" id="GO:0016020">
    <property type="term" value="C:membrane"/>
    <property type="evidence" value="ECO:0007669"/>
    <property type="project" value="InterPro"/>
</dbReference>
<evidence type="ECO:0000256" key="6">
    <source>
        <dbReference type="ARBA" id="ARBA00023054"/>
    </source>
</evidence>
<dbReference type="Pfam" id="PF25954">
    <property type="entry name" value="Beta-barrel_RND_2"/>
    <property type="match status" value="1"/>
</dbReference>
<evidence type="ECO:0000256" key="7">
    <source>
        <dbReference type="SAM" id="Coils"/>
    </source>
</evidence>
<feature type="coiled-coil region" evidence="7">
    <location>
        <begin position="242"/>
        <end position="276"/>
    </location>
</feature>
<evidence type="ECO:0000313" key="10">
    <source>
        <dbReference type="EMBL" id="GEB35575.1"/>
    </source>
</evidence>
<evidence type="ECO:0000259" key="8">
    <source>
        <dbReference type="Pfam" id="PF25881"/>
    </source>
</evidence>
<dbReference type="Gene3D" id="2.40.50.100">
    <property type="match status" value="1"/>
</dbReference>
<dbReference type="GO" id="GO:0042597">
    <property type="term" value="C:periplasmic space"/>
    <property type="evidence" value="ECO:0007669"/>
    <property type="project" value="UniProtKB-SubCell"/>
</dbReference>
<dbReference type="EMBL" id="BJMH01000045">
    <property type="protein sequence ID" value="GEB35575.1"/>
    <property type="molecule type" value="Genomic_DNA"/>
</dbReference>
<dbReference type="InterPro" id="IPR058792">
    <property type="entry name" value="Beta-barrel_RND_2"/>
</dbReference>
<comment type="similarity">
    <text evidence="3">Belongs to the UPF0194 family.</text>
</comment>
<gene>
    <name evidence="10" type="ORF">BPA01_51550</name>
</gene>
<evidence type="ECO:0000256" key="4">
    <source>
        <dbReference type="ARBA" id="ARBA00022729"/>
    </source>
</evidence>
<dbReference type="InterPro" id="IPR050465">
    <property type="entry name" value="UPF0194_transport"/>
</dbReference>
<dbReference type="PANTHER" id="PTHR32347">
    <property type="entry name" value="EFFLUX SYSTEM COMPONENT YKNX-RELATED"/>
    <property type="match status" value="1"/>
</dbReference>
<evidence type="ECO:0000256" key="1">
    <source>
        <dbReference type="ARBA" id="ARBA00004418"/>
    </source>
</evidence>
<evidence type="ECO:0000256" key="3">
    <source>
        <dbReference type="ARBA" id="ARBA00010602"/>
    </source>
</evidence>
<feature type="coiled-coil region" evidence="7">
    <location>
        <begin position="190"/>
        <end position="217"/>
    </location>
</feature>
<dbReference type="Pfam" id="PF25881">
    <property type="entry name" value="HH_YBHG"/>
    <property type="match status" value="1"/>
</dbReference>
<dbReference type="PANTHER" id="PTHR32347:SF29">
    <property type="entry name" value="UPF0194 MEMBRANE PROTEIN YBHG"/>
    <property type="match status" value="1"/>
</dbReference>
<dbReference type="AlphaFoldDB" id="A0A4Y3PRK3"/>
<dbReference type="GO" id="GO:0022857">
    <property type="term" value="F:transmembrane transporter activity"/>
    <property type="evidence" value="ECO:0007669"/>
    <property type="project" value="InterPro"/>
</dbReference>
<evidence type="ECO:0000313" key="11">
    <source>
        <dbReference type="Proteomes" id="UP000316882"/>
    </source>
</evidence>
<dbReference type="Proteomes" id="UP000316882">
    <property type="component" value="Unassembled WGS sequence"/>
</dbReference>
<feature type="domain" description="CusB-like beta-barrel" evidence="9">
    <location>
        <begin position="311"/>
        <end position="381"/>
    </location>
</feature>
<dbReference type="InterPro" id="IPR006143">
    <property type="entry name" value="RND_pump_MFP"/>
</dbReference>
<dbReference type="Gene3D" id="2.40.30.170">
    <property type="match status" value="1"/>
</dbReference>
<evidence type="ECO:0000259" key="9">
    <source>
        <dbReference type="Pfam" id="PF25954"/>
    </source>
</evidence>
<reference evidence="10 11" key="1">
    <citation type="submission" date="2019-06" db="EMBL/GenBank/DDBJ databases">
        <title>Whole genome shotgun sequence of Brevibacillus parabrevis NBRC 12334.</title>
        <authorList>
            <person name="Hosoyama A."/>
            <person name="Uohara A."/>
            <person name="Ohji S."/>
            <person name="Ichikawa N."/>
        </authorList>
    </citation>
    <scope>NUCLEOTIDE SEQUENCE [LARGE SCALE GENOMIC DNA]</scope>
    <source>
        <strain evidence="10 11">NBRC 12334</strain>
    </source>
</reference>
<dbReference type="NCBIfam" id="TIGR01730">
    <property type="entry name" value="RND_mfp"/>
    <property type="match status" value="1"/>
</dbReference>
<evidence type="ECO:0000256" key="2">
    <source>
        <dbReference type="ARBA" id="ARBA00009477"/>
    </source>
</evidence>
<proteinExistence type="inferred from homology"/>
<dbReference type="SUPFAM" id="SSF111369">
    <property type="entry name" value="HlyD-like secretion proteins"/>
    <property type="match status" value="2"/>
</dbReference>
<dbReference type="Gene3D" id="1.10.287.470">
    <property type="entry name" value="Helix hairpin bin"/>
    <property type="match status" value="2"/>
</dbReference>
<comment type="similarity">
    <text evidence="2">Belongs to the membrane fusion protein (MFP) (TC 8.A.1) family.</text>
</comment>
<keyword evidence="6 7" id="KW-0175">Coiled coil</keyword>
<accession>A0A4Y3PRK3</accession>
<keyword evidence="4" id="KW-0732">Signal</keyword>
<organism evidence="10 11">
    <name type="scientific">Brevibacillus parabrevis</name>
    <dbReference type="NCBI Taxonomy" id="54914"/>
    <lineage>
        <taxon>Bacteria</taxon>
        <taxon>Bacillati</taxon>
        <taxon>Bacillota</taxon>
        <taxon>Bacilli</taxon>
        <taxon>Bacillales</taxon>
        <taxon>Paenibacillaceae</taxon>
        <taxon>Brevibacillus</taxon>
    </lineage>
</organism>
<feature type="domain" description="YbhG-like alpha-helical hairpin" evidence="8">
    <location>
        <begin position="129"/>
        <end position="234"/>
    </location>
</feature>
<dbReference type="InterPro" id="IPR059052">
    <property type="entry name" value="HH_YbhG-like"/>
</dbReference>
<sequence length="381" mass="40422">MKKYKQRLAVLAGSVAMICLAGCGSVQPVALSTDTVQGAQATAKEAGTHVFSGKMVGIEEVTIFPKTAGRVKAVLHDTGDRVEAGAPLVEMETVELAASLSMAKAELAMAQAKWEEAKKGPRAEDLQYAKAGWQQAASKYEEVKNGKRPEELSQLAASEQSAKSVYESAKAKYARAKALYEQGGLSSQGLDDAQTALAQAEAQYVRAEEEVRLAKQGVTKPALQSLASNVDQMKAMYDKTKNGATKEQIAQYEASVQKAQAAVANAQYQLDNATLKSPISGYISTKNVQAGEMANANTAVMSVVNTDRLYVVIGVSETDIARFSPEQQVDVAIEAIGQHVQGKVARISPKADPGTNMYTVKIVVSNAKGNLRSGMTGVVSL</sequence>
<keyword evidence="11" id="KW-1185">Reference proteome</keyword>
<evidence type="ECO:0000256" key="5">
    <source>
        <dbReference type="ARBA" id="ARBA00022764"/>
    </source>
</evidence>
<comment type="subcellular location">
    <subcellularLocation>
        <location evidence="1">Periplasm</location>
    </subcellularLocation>
</comment>
<comment type="caution">
    <text evidence="10">The sequence shown here is derived from an EMBL/GenBank/DDBJ whole genome shotgun (WGS) entry which is preliminary data.</text>
</comment>